<gene>
    <name evidence="1" type="ORF">MM415B04891_0010</name>
</gene>
<protein>
    <recommendedName>
        <fullName evidence="2">DUF2997 domain-containing protein</fullName>
    </recommendedName>
</protein>
<evidence type="ECO:0008006" key="2">
    <source>
        <dbReference type="Google" id="ProtNLM"/>
    </source>
</evidence>
<sequence length="75" mass="8600">MKTIKIVFNKDNSREVEAFGFRGQSCKDATEFLETILGRTAEVKQKAEWFFQNARLIKDVRKASNLQVDTTKLCG</sequence>
<reference evidence="1" key="1">
    <citation type="submission" date="2020-03" db="EMBL/GenBank/DDBJ databases">
        <title>The deep terrestrial virosphere.</title>
        <authorList>
            <person name="Holmfeldt K."/>
            <person name="Nilsson E."/>
            <person name="Simone D."/>
            <person name="Lopez-Fernandez M."/>
            <person name="Wu X."/>
            <person name="de Brujin I."/>
            <person name="Lundin D."/>
            <person name="Andersson A."/>
            <person name="Bertilsson S."/>
            <person name="Dopson M."/>
        </authorList>
    </citation>
    <scope>NUCLEOTIDE SEQUENCE</scope>
    <source>
        <strain evidence="1">MM415B04891</strain>
    </source>
</reference>
<organism evidence="1">
    <name type="scientific">viral metagenome</name>
    <dbReference type="NCBI Taxonomy" id="1070528"/>
    <lineage>
        <taxon>unclassified sequences</taxon>
        <taxon>metagenomes</taxon>
        <taxon>organismal metagenomes</taxon>
    </lineage>
</organism>
<dbReference type="AlphaFoldDB" id="A0A6M3LU86"/>
<dbReference type="Pfam" id="PF11211">
    <property type="entry name" value="DUF2997"/>
    <property type="match status" value="1"/>
</dbReference>
<name>A0A6M3LU86_9ZZZZ</name>
<evidence type="ECO:0000313" key="1">
    <source>
        <dbReference type="EMBL" id="QJA96218.1"/>
    </source>
</evidence>
<dbReference type="EMBL" id="MT143380">
    <property type="protein sequence ID" value="QJA96218.1"/>
    <property type="molecule type" value="Genomic_DNA"/>
</dbReference>
<dbReference type="InterPro" id="IPR021375">
    <property type="entry name" value="DUF2997"/>
</dbReference>
<proteinExistence type="predicted"/>
<accession>A0A6M3LU86</accession>